<evidence type="ECO:0000256" key="11">
    <source>
        <dbReference type="ARBA" id="ARBA00029986"/>
    </source>
</evidence>
<dbReference type="InterPro" id="IPR001179">
    <property type="entry name" value="PPIase_FKBP_dom"/>
</dbReference>
<dbReference type="NCBIfam" id="TIGR00115">
    <property type="entry name" value="tig"/>
    <property type="match status" value="1"/>
</dbReference>
<dbReference type="Gene3D" id="1.10.3120.10">
    <property type="entry name" value="Trigger factor, C-terminal domain"/>
    <property type="match status" value="1"/>
</dbReference>
<feature type="coiled-coil region" evidence="15">
    <location>
        <begin position="261"/>
        <end position="288"/>
    </location>
</feature>
<reference evidence="18" key="1">
    <citation type="journal article" date="2019" name="Int. J. Syst. Evol. Microbiol.">
        <title>The Global Catalogue of Microorganisms (GCM) 10K type strain sequencing project: providing services to taxonomists for standard genome sequencing and annotation.</title>
        <authorList>
            <consortium name="The Broad Institute Genomics Platform"/>
            <consortium name="The Broad Institute Genome Sequencing Center for Infectious Disease"/>
            <person name="Wu L."/>
            <person name="Ma J."/>
        </authorList>
    </citation>
    <scope>NUCLEOTIDE SEQUENCE [LARGE SCALE GENOMIC DNA]</scope>
    <source>
        <strain evidence="18">CGMCC 1.12404</strain>
    </source>
</reference>
<keyword evidence="9 12" id="KW-0131">Cell cycle</keyword>
<evidence type="ECO:0000256" key="12">
    <source>
        <dbReference type="HAMAP-Rule" id="MF_00303"/>
    </source>
</evidence>
<dbReference type="Pfam" id="PF05697">
    <property type="entry name" value="Trigger_N"/>
    <property type="match status" value="1"/>
</dbReference>
<dbReference type="Gene3D" id="3.10.50.40">
    <property type="match status" value="1"/>
</dbReference>
<dbReference type="Proteomes" id="UP000617979">
    <property type="component" value="Unassembled WGS sequence"/>
</dbReference>
<evidence type="ECO:0000256" key="13">
    <source>
        <dbReference type="PROSITE-ProRule" id="PRU00277"/>
    </source>
</evidence>
<keyword evidence="8 12" id="KW-0413">Isomerase</keyword>
<feature type="domain" description="PPIase FKBP-type" evidence="16">
    <location>
        <begin position="163"/>
        <end position="243"/>
    </location>
</feature>
<evidence type="ECO:0000256" key="3">
    <source>
        <dbReference type="ARBA" id="ARBA00013194"/>
    </source>
</evidence>
<evidence type="ECO:0000256" key="10">
    <source>
        <dbReference type="ARBA" id="ARBA00024849"/>
    </source>
</evidence>
<comment type="catalytic activity">
    <reaction evidence="1 12 13">
        <text>[protein]-peptidylproline (omega=180) = [protein]-peptidylproline (omega=0)</text>
        <dbReference type="Rhea" id="RHEA:16237"/>
        <dbReference type="Rhea" id="RHEA-COMP:10747"/>
        <dbReference type="Rhea" id="RHEA-COMP:10748"/>
        <dbReference type="ChEBI" id="CHEBI:83833"/>
        <dbReference type="ChEBI" id="CHEBI:83834"/>
        <dbReference type="EC" id="5.2.1.8"/>
    </reaction>
</comment>
<evidence type="ECO:0000256" key="9">
    <source>
        <dbReference type="ARBA" id="ARBA00023306"/>
    </source>
</evidence>
<keyword evidence="18" id="KW-1185">Reference proteome</keyword>
<evidence type="ECO:0000256" key="7">
    <source>
        <dbReference type="ARBA" id="ARBA00023186"/>
    </source>
</evidence>
<dbReference type="EC" id="5.2.1.8" evidence="3 12"/>
<dbReference type="InterPro" id="IPR027304">
    <property type="entry name" value="Trigger_fact/SurA_dom_sf"/>
</dbReference>
<comment type="subcellular location">
    <subcellularLocation>
        <location evidence="12">Cytoplasm</location>
    </subcellularLocation>
    <text evidence="12">About half TF is bound to the ribosome near the polypeptide exit tunnel while the other half is free in the cytoplasm.</text>
</comment>
<evidence type="ECO:0000256" key="14">
    <source>
        <dbReference type="RuleBase" id="RU003914"/>
    </source>
</evidence>
<comment type="caution">
    <text evidence="17">The sequence shown here is derived from an EMBL/GenBank/DDBJ whole genome shotgun (WGS) entry which is preliminary data.</text>
</comment>
<dbReference type="SUPFAM" id="SSF102735">
    <property type="entry name" value="Trigger factor ribosome-binding domain"/>
    <property type="match status" value="1"/>
</dbReference>
<protein>
    <recommendedName>
        <fullName evidence="4 12">Trigger factor</fullName>
        <shortName evidence="12">TF</shortName>
        <ecNumber evidence="3 12">5.2.1.8</ecNumber>
    </recommendedName>
    <alternativeName>
        <fullName evidence="11 12">PPIase</fullName>
    </alternativeName>
</protein>
<comment type="function">
    <text evidence="10 12">Involved in protein export. Acts as a chaperone by maintaining the newly synthesized protein in an open conformation. Functions as a peptidyl-prolyl cis-trans isomerase.</text>
</comment>
<evidence type="ECO:0000256" key="8">
    <source>
        <dbReference type="ARBA" id="ARBA00023235"/>
    </source>
</evidence>
<dbReference type="SUPFAM" id="SSF109998">
    <property type="entry name" value="Triger factor/SurA peptide-binding domain-like"/>
    <property type="match status" value="1"/>
</dbReference>
<accession>A0ABQ1GCR2</accession>
<keyword evidence="15" id="KW-0175">Coiled coil</keyword>
<evidence type="ECO:0000256" key="15">
    <source>
        <dbReference type="SAM" id="Coils"/>
    </source>
</evidence>
<dbReference type="HAMAP" id="MF_00303">
    <property type="entry name" value="Trigger_factor_Tig"/>
    <property type="match status" value="1"/>
</dbReference>
<dbReference type="SUPFAM" id="SSF54534">
    <property type="entry name" value="FKBP-like"/>
    <property type="match status" value="1"/>
</dbReference>
<proteinExistence type="inferred from homology"/>
<dbReference type="InterPro" id="IPR037041">
    <property type="entry name" value="Trigger_fac_C_sf"/>
</dbReference>
<dbReference type="Gene3D" id="3.30.70.1050">
    <property type="entry name" value="Trigger factor ribosome-binding domain"/>
    <property type="match status" value="1"/>
</dbReference>
<dbReference type="PROSITE" id="PS50059">
    <property type="entry name" value="FKBP_PPIASE"/>
    <property type="match status" value="1"/>
</dbReference>
<dbReference type="PIRSF" id="PIRSF003095">
    <property type="entry name" value="Trigger_factor"/>
    <property type="match status" value="1"/>
</dbReference>
<organism evidence="17 18">
    <name type="scientific">Kroppenstedtia guangzhouensis</name>
    <dbReference type="NCBI Taxonomy" id="1274356"/>
    <lineage>
        <taxon>Bacteria</taxon>
        <taxon>Bacillati</taxon>
        <taxon>Bacillota</taxon>
        <taxon>Bacilli</taxon>
        <taxon>Bacillales</taxon>
        <taxon>Thermoactinomycetaceae</taxon>
        <taxon>Kroppenstedtia</taxon>
    </lineage>
</organism>
<evidence type="ECO:0000256" key="5">
    <source>
        <dbReference type="ARBA" id="ARBA00022618"/>
    </source>
</evidence>
<keyword evidence="7 12" id="KW-0143">Chaperone</keyword>
<evidence type="ECO:0000256" key="2">
    <source>
        <dbReference type="ARBA" id="ARBA00005464"/>
    </source>
</evidence>
<gene>
    <name evidence="12 17" type="primary">tig</name>
    <name evidence="17" type="ORF">GCM10007416_12710</name>
</gene>
<dbReference type="PANTHER" id="PTHR30560:SF3">
    <property type="entry name" value="TRIGGER FACTOR-LIKE PROTEIN TIG, CHLOROPLASTIC"/>
    <property type="match status" value="1"/>
</dbReference>
<comment type="similarity">
    <text evidence="2 12 14">Belongs to the FKBP-type PPIase family. Tig subfamily.</text>
</comment>
<dbReference type="RefSeq" id="WP_188431017.1">
    <property type="nucleotide sequence ID" value="NZ_BMEX01000003.1"/>
</dbReference>
<keyword evidence="12" id="KW-0963">Cytoplasm</keyword>
<dbReference type="InterPro" id="IPR008880">
    <property type="entry name" value="Trigger_fac_C"/>
</dbReference>
<evidence type="ECO:0000256" key="1">
    <source>
        <dbReference type="ARBA" id="ARBA00000971"/>
    </source>
</evidence>
<comment type="domain">
    <text evidence="12">Consists of 3 domains; the N-terminus binds the ribosome, the middle domain has PPIase activity, while the C-terminus has intrinsic chaperone activity on its own.</text>
</comment>
<evidence type="ECO:0000256" key="6">
    <source>
        <dbReference type="ARBA" id="ARBA00023110"/>
    </source>
</evidence>
<keyword evidence="6 12" id="KW-0697">Rotamase</keyword>
<dbReference type="PANTHER" id="PTHR30560">
    <property type="entry name" value="TRIGGER FACTOR CHAPERONE AND PEPTIDYL-PROLYL CIS/TRANS ISOMERASE"/>
    <property type="match status" value="1"/>
</dbReference>
<evidence type="ECO:0000313" key="18">
    <source>
        <dbReference type="Proteomes" id="UP000617979"/>
    </source>
</evidence>
<evidence type="ECO:0000256" key="4">
    <source>
        <dbReference type="ARBA" id="ARBA00016902"/>
    </source>
</evidence>
<dbReference type="EMBL" id="BMEX01000003">
    <property type="protein sequence ID" value="GGA41178.1"/>
    <property type="molecule type" value="Genomic_DNA"/>
</dbReference>
<dbReference type="InterPro" id="IPR036611">
    <property type="entry name" value="Trigger_fac_ribosome-bd_sf"/>
</dbReference>
<dbReference type="Pfam" id="PF00254">
    <property type="entry name" value="FKBP_C"/>
    <property type="match status" value="1"/>
</dbReference>
<dbReference type="Pfam" id="PF05698">
    <property type="entry name" value="Trigger_C"/>
    <property type="match status" value="1"/>
</dbReference>
<sequence length="430" mass="48859">MKASWEKNEKNRGVLTVEVDEQKLGEALNKAFKKVVKNVNIPGFRKGKVPRPIFEKRFGVEALYQDAVEILVPEAYQAGVEETGIKPVDQPEIDIEQLEKGKPFVFKATVTVKPEVKLGDYKGLEVPEKDFSVTADDVEAELKRMQERQGQLKPVEEGTVEEKDRVILDFEGFVDGEAFEGGKAEGYTLEVGSGQFIPGFEEQLIGLKPGGEKEVKVTFPEDYHAEELAGKEAVFRVKLHEIKRLELPELDDEFAQDVSELDTLDELKKDIENKLKEQKAKEEENYKRNSLVEKASEQAEIDLPDVMVEHEIDHMLQHFEQQLQMQGVNLDQYAQFTGQEKSEIREQFKEDAEKKVRANLVLEAIAAQENVEVSDEETEAEVKKLAEQMGRDIEEIRKLLEAQGGFDQIRNEVKIRKTIDLLVSNSKNAA</sequence>
<dbReference type="InterPro" id="IPR008881">
    <property type="entry name" value="Trigger_fac_ribosome-bd_bac"/>
</dbReference>
<name>A0ABQ1GCR2_9BACL</name>
<dbReference type="InterPro" id="IPR005215">
    <property type="entry name" value="Trig_fac"/>
</dbReference>
<evidence type="ECO:0000259" key="16">
    <source>
        <dbReference type="PROSITE" id="PS50059"/>
    </source>
</evidence>
<evidence type="ECO:0000313" key="17">
    <source>
        <dbReference type="EMBL" id="GGA41178.1"/>
    </source>
</evidence>
<keyword evidence="5 12" id="KW-0132">Cell division</keyword>
<dbReference type="InterPro" id="IPR046357">
    <property type="entry name" value="PPIase_dom_sf"/>
</dbReference>